<dbReference type="EMBL" id="WHWB01034811">
    <property type="protein sequence ID" value="KAJ7403740.1"/>
    <property type="molecule type" value="Genomic_DNA"/>
</dbReference>
<feature type="compositionally biased region" description="Basic and acidic residues" evidence="1">
    <location>
        <begin position="42"/>
        <end position="51"/>
    </location>
</feature>
<proteinExistence type="predicted"/>
<evidence type="ECO:0000256" key="1">
    <source>
        <dbReference type="SAM" id="MobiDB-lite"/>
    </source>
</evidence>
<feature type="compositionally biased region" description="Basic and acidic residues" evidence="1">
    <location>
        <begin position="1"/>
        <end position="10"/>
    </location>
</feature>
<reference evidence="2" key="1">
    <citation type="submission" date="2019-10" db="EMBL/GenBank/DDBJ databases">
        <authorList>
            <person name="Soares A.E.R."/>
            <person name="Aleixo A."/>
            <person name="Schneider P."/>
            <person name="Miyaki C.Y."/>
            <person name="Schneider M.P."/>
            <person name="Mello C."/>
            <person name="Vasconcelos A.T.R."/>
        </authorList>
    </citation>
    <scope>NUCLEOTIDE SEQUENCE</scope>
    <source>
        <tissue evidence="2">Muscle</tissue>
    </source>
</reference>
<sequence length="68" mass="7791">MEEAAEERSCSRQQQKVMEEDKEEAKQMTDKVAKGCSGSRAEAGDRGDDRRKRQKKVVVMKMIDEVTQ</sequence>
<evidence type="ECO:0000313" key="2">
    <source>
        <dbReference type="EMBL" id="KAJ7403740.1"/>
    </source>
</evidence>
<evidence type="ECO:0000313" key="3">
    <source>
        <dbReference type="Proteomes" id="UP001145742"/>
    </source>
</evidence>
<protein>
    <submittedName>
        <fullName evidence="2">Uncharacterized protein</fullName>
    </submittedName>
</protein>
<accession>A0ABQ9CQ62</accession>
<keyword evidence="3" id="KW-1185">Reference proteome</keyword>
<dbReference type="Proteomes" id="UP001145742">
    <property type="component" value="Unassembled WGS sequence"/>
</dbReference>
<feature type="compositionally biased region" description="Basic and acidic residues" evidence="1">
    <location>
        <begin position="17"/>
        <end position="33"/>
    </location>
</feature>
<name>A0ABQ9CQ62_9PASS</name>
<comment type="caution">
    <text evidence="2">The sequence shown here is derived from an EMBL/GenBank/DDBJ whole genome shotgun (WGS) entry which is preliminary data.</text>
</comment>
<feature type="region of interest" description="Disordered" evidence="1">
    <location>
        <begin position="1"/>
        <end position="68"/>
    </location>
</feature>
<organism evidence="2 3">
    <name type="scientific">Willisornis vidua</name>
    <name type="common">Xingu scale-backed antbird</name>
    <dbReference type="NCBI Taxonomy" id="1566151"/>
    <lineage>
        <taxon>Eukaryota</taxon>
        <taxon>Metazoa</taxon>
        <taxon>Chordata</taxon>
        <taxon>Craniata</taxon>
        <taxon>Vertebrata</taxon>
        <taxon>Euteleostomi</taxon>
        <taxon>Archelosauria</taxon>
        <taxon>Archosauria</taxon>
        <taxon>Dinosauria</taxon>
        <taxon>Saurischia</taxon>
        <taxon>Theropoda</taxon>
        <taxon>Coelurosauria</taxon>
        <taxon>Aves</taxon>
        <taxon>Neognathae</taxon>
        <taxon>Neoaves</taxon>
        <taxon>Telluraves</taxon>
        <taxon>Australaves</taxon>
        <taxon>Passeriformes</taxon>
        <taxon>Thamnophilidae</taxon>
        <taxon>Willisornis</taxon>
    </lineage>
</organism>
<gene>
    <name evidence="2" type="ORF">WISP_149380</name>
</gene>